<name>A0ABQ9GJ40_9NEOP</name>
<dbReference type="InterPro" id="IPR002035">
    <property type="entry name" value="VWF_A"/>
</dbReference>
<dbReference type="EMBL" id="JARBHB010000012">
    <property type="protein sequence ID" value="KAJ8872035.1"/>
    <property type="molecule type" value="Genomic_DNA"/>
</dbReference>
<dbReference type="InterPro" id="IPR036465">
    <property type="entry name" value="vWFA_dom_sf"/>
</dbReference>
<dbReference type="InterPro" id="IPR050934">
    <property type="entry name" value="ITIH"/>
</dbReference>
<sequence length="337" mass="38044">MFFNVAEMCCADNPLAEIKRPSPNTATIRWAPSTDDQRELNEEGVKGQLVILYDVDRASHPEQILVSPVTHHAIVTALHKQALGRVYYVESVPCITVEQRRLSGDMTHLEGEDTRIVDQSVLEPNLKHTNHNVFLAADETLQAPGRAPGAVSLLSSSLCRYVTPPMKHYLRCWKGAASTSVVNEGYFVHFFSPADLPTLRKHVTFVMDVSGSMAGRKIEQLREAMKVILDDLNEGDYFSLVIFSSDVQVRSLRYTSFLLPPQIPPIKTGHIRMNAGYNRVWDPDHELVGPQLWNSWNSWNSEVNQTEPKMRDATVVPVTPENIKKAQKFVNDLQSYY</sequence>
<dbReference type="PROSITE" id="PS50234">
    <property type="entry name" value="VWFA"/>
    <property type="match status" value="1"/>
</dbReference>
<dbReference type="Pfam" id="PF13519">
    <property type="entry name" value="VWA_2"/>
    <property type="match status" value="1"/>
</dbReference>
<protein>
    <recommendedName>
        <fullName evidence="1">VWFA domain-containing protein</fullName>
    </recommendedName>
</protein>
<proteinExistence type="predicted"/>
<evidence type="ECO:0000313" key="3">
    <source>
        <dbReference type="Proteomes" id="UP001159363"/>
    </source>
</evidence>
<organism evidence="2 3">
    <name type="scientific">Dryococelus australis</name>
    <dbReference type="NCBI Taxonomy" id="614101"/>
    <lineage>
        <taxon>Eukaryota</taxon>
        <taxon>Metazoa</taxon>
        <taxon>Ecdysozoa</taxon>
        <taxon>Arthropoda</taxon>
        <taxon>Hexapoda</taxon>
        <taxon>Insecta</taxon>
        <taxon>Pterygota</taxon>
        <taxon>Neoptera</taxon>
        <taxon>Polyneoptera</taxon>
        <taxon>Phasmatodea</taxon>
        <taxon>Verophasmatodea</taxon>
        <taxon>Anareolatae</taxon>
        <taxon>Phasmatidae</taxon>
        <taxon>Eurycanthinae</taxon>
        <taxon>Dryococelus</taxon>
    </lineage>
</organism>
<comment type="caution">
    <text evidence="2">The sequence shown here is derived from an EMBL/GenBank/DDBJ whole genome shotgun (WGS) entry which is preliminary data.</text>
</comment>
<dbReference type="SUPFAM" id="SSF53300">
    <property type="entry name" value="vWA-like"/>
    <property type="match status" value="1"/>
</dbReference>
<feature type="non-terminal residue" evidence="2">
    <location>
        <position position="337"/>
    </location>
</feature>
<dbReference type="Proteomes" id="UP001159363">
    <property type="component" value="Chromosome 11"/>
</dbReference>
<gene>
    <name evidence="2" type="ORF">PR048_028375</name>
</gene>
<feature type="domain" description="VWFA" evidence="1">
    <location>
        <begin position="202"/>
        <end position="248"/>
    </location>
</feature>
<evidence type="ECO:0000259" key="1">
    <source>
        <dbReference type="PROSITE" id="PS50234"/>
    </source>
</evidence>
<keyword evidence="3" id="KW-1185">Reference proteome</keyword>
<dbReference type="PANTHER" id="PTHR10338">
    <property type="entry name" value="INTER-ALPHA-TRYPSIN INHIBITOR HEAVY CHAIN FAMILY MEMBER"/>
    <property type="match status" value="1"/>
</dbReference>
<dbReference type="PANTHER" id="PTHR10338:SF108">
    <property type="entry name" value="INTER-ALPHA-TRYPSIN INHIBITOR HEAVY CHAIN H4-LIKE PROTEIN"/>
    <property type="match status" value="1"/>
</dbReference>
<accession>A0ABQ9GJ40</accession>
<reference evidence="2 3" key="1">
    <citation type="submission" date="2023-02" db="EMBL/GenBank/DDBJ databases">
        <title>LHISI_Scaffold_Assembly.</title>
        <authorList>
            <person name="Stuart O.P."/>
            <person name="Cleave R."/>
            <person name="Magrath M.J.L."/>
            <person name="Mikheyev A.S."/>
        </authorList>
    </citation>
    <scope>NUCLEOTIDE SEQUENCE [LARGE SCALE GENOMIC DNA]</scope>
    <source>
        <strain evidence="2">Daus_M_001</strain>
        <tissue evidence="2">Leg muscle</tissue>
    </source>
</reference>
<evidence type="ECO:0000313" key="2">
    <source>
        <dbReference type="EMBL" id="KAJ8872035.1"/>
    </source>
</evidence>
<dbReference type="Gene3D" id="3.40.50.410">
    <property type="entry name" value="von Willebrand factor, type A domain"/>
    <property type="match status" value="1"/>
</dbReference>